<proteinExistence type="predicted"/>
<evidence type="ECO:0000313" key="2">
    <source>
        <dbReference type="Proteomes" id="UP000193925"/>
    </source>
</evidence>
<dbReference type="Proteomes" id="UP000193925">
    <property type="component" value="Chromosome AFERRI"/>
</dbReference>
<sequence>MTEAPWPKDTMFESVRGIYEPYET</sequence>
<organism evidence="1 2">
    <name type="scientific">Acidithiobacillus ferrivorans</name>
    <dbReference type="NCBI Taxonomy" id="160808"/>
    <lineage>
        <taxon>Bacteria</taxon>
        <taxon>Pseudomonadati</taxon>
        <taxon>Pseudomonadota</taxon>
        <taxon>Acidithiobacillia</taxon>
        <taxon>Acidithiobacillales</taxon>
        <taxon>Acidithiobacillaceae</taxon>
        <taxon>Acidithiobacillus</taxon>
    </lineage>
</organism>
<keyword evidence="2" id="KW-1185">Reference proteome</keyword>
<reference evidence="1 2" key="1">
    <citation type="submission" date="2017-03" db="EMBL/GenBank/DDBJ databases">
        <authorList>
            <person name="Regsiter A."/>
            <person name="William W."/>
        </authorList>
    </citation>
    <scope>NUCLEOTIDE SEQUENCE [LARGE SCALE GENOMIC DNA]</scope>
    <source>
        <strain evidence="1">PRJEB5721</strain>
    </source>
</reference>
<accession>A0ABY1MK63</accession>
<protein>
    <submittedName>
        <fullName evidence="1">Uncharacterized protein</fullName>
    </submittedName>
</protein>
<evidence type="ECO:0000313" key="1">
    <source>
        <dbReference type="EMBL" id="SMH64142.1"/>
    </source>
</evidence>
<name>A0ABY1MK63_9PROT</name>
<gene>
    <name evidence="1" type="ORF">AFERRI_10175</name>
</gene>
<dbReference type="EMBL" id="LT841305">
    <property type="protein sequence ID" value="SMH64142.1"/>
    <property type="molecule type" value="Genomic_DNA"/>
</dbReference>